<dbReference type="SUPFAM" id="SSF52540">
    <property type="entry name" value="P-loop containing nucleoside triphosphate hydrolases"/>
    <property type="match status" value="1"/>
</dbReference>
<accession>A0A2S7WC09</accession>
<evidence type="ECO:0000313" key="1">
    <source>
        <dbReference type="EMBL" id="PQJ74782.1"/>
    </source>
</evidence>
<evidence type="ECO:0000313" key="2">
    <source>
        <dbReference type="Proteomes" id="UP000237608"/>
    </source>
</evidence>
<name>A0A2S7WC09_9FLAO</name>
<reference evidence="1 2" key="1">
    <citation type="submission" date="2016-12" db="EMBL/GenBank/DDBJ databases">
        <title>Trade-off between light-utilization and light-protection in marine flavobacteria.</title>
        <authorList>
            <person name="Kumagai Y."/>
            <person name="Yoshizawa S."/>
            <person name="Kogure K."/>
            <person name="Iwasaki W."/>
        </authorList>
    </citation>
    <scope>NUCLEOTIDE SEQUENCE [LARGE SCALE GENOMIC DNA]</scope>
    <source>
        <strain evidence="1 2">KCTC 22729</strain>
    </source>
</reference>
<sequence length="203" mass="23766">MGSQYNYPEILTWLETKAKQEYGPNFHFIDDDMENITKLIAYFLKDERTTSRFGIDLSKGILLSGPVGSGKTSLMTIMKYITQKENKFFIRTCRDISFEFIKEGYEIIHRYSRGSYSQSQYKNYCFDDLGVESNLKYYGNECNVMAEIILSRYDLFISRKVITHITTNLSASEIETMYGNRVRSRLRAMLNLIAFDKTTQDKR</sequence>
<organism evidence="1 2">
    <name type="scientific">Polaribacter gangjinensis</name>
    <dbReference type="NCBI Taxonomy" id="574710"/>
    <lineage>
        <taxon>Bacteria</taxon>
        <taxon>Pseudomonadati</taxon>
        <taxon>Bacteroidota</taxon>
        <taxon>Flavobacteriia</taxon>
        <taxon>Flavobacteriales</taxon>
        <taxon>Flavobacteriaceae</taxon>
    </lineage>
</organism>
<proteinExistence type="predicted"/>
<dbReference type="AlphaFoldDB" id="A0A2S7WC09"/>
<keyword evidence="2" id="KW-1185">Reference proteome</keyword>
<gene>
    <name evidence="1" type="ORF">BTO13_05720</name>
</gene>
<dbReference type="Gene3D" id="3.40.50.300">
    <property type="entry name" value="P-loop containing nucleotide triphosphate hydrolases"/>
    <property type="match status" value="1"/>
</dbReference>
<dbReference type="EMBL" id="MSCL01000001">
    <property type="protein sequence ID" value="PQJ74782.1"/>
    <property type="molecule type" value="Genomic_DNA"/>
</dbReference>
<comment type="caution">
    <text evidence="1">The sequence shown here is derived from an EMBL/GenBank/DDBJ whole genome shotgun (WGS) entry which is preliminary data.</text>
</comment>
<dbReference type="InterPro" id="IPR027417">
    <property type="entry name" value="P-loop_NTPase"/>
</dbReference>
<protein>
    <submittedName>
        <fullName evidence="1">ATPase</fullName>
    </submittedName>
</protein>
<dbReference type="Proteomes" id="UP000237608">
    <property type="component" value="Unassembled WGS sequence"/>
</dbReference>
<dbReference type="OrthoDB" id="835620at2"/>